<keyword evidence="5 6" id="KW-0560">Oxidoreductase</keyword>
<dbReference type="Gene3D" id="3.30.9.10">
    <property type="entry name" value="D-Amino Acid Oxidase, subunit A, domain 2"/>
    <property type="match status" value="1"/>
</dbReference>
<dbReference type="NCBIfam" id="NF008899">
    <property type="entry name" value="PRK12266.1"/>
    <property type="match status" value="1"/>
</dbReference>
<evidence type="ECO:0000256" key="5">
    <source>
        <dbReference type="ARBA" id="ARBA00023002"/>
    </source>
</evidence>
<dbReference type="Gene3D" id="6.10.250.1890">
    <property type="match status" value="1"/>
</dbReference>
<dbReference type="GO" id="GO:0046168">
    <property type="term" value="P:glycerol-3-phosphate catabolic process"/>
    <property type="evidence" value="ECO:0007669"/>
    <property type="project" value="TreeGrafter"/>
</dbReference>
<dbReference type="EMBL" id="NHSD01000274">
    <property type="protein sequence ID" value="MBK5927798.1"/>
    <property type="molecule type" value="Genomic_DNA"/>
</dbReference>
<dbReference type="Pfam" id="PF16901">
    <property type="entry name" value="DAO_C"/>
    <property type="match status" value="1"/>
</dbReference>
<feature type="region of interest" description="Disordered" evidence="7">
    <location>
        <begin position="45"/>
        <end position="76"/>
    </location>
</feature>
<sequence length="651" mass="72126">MAKGLRHAGSSLLRERLSRLRVLRKPSARDCGIRPARVRAQARIAPDPVGRQSARGGAVPPRNPAPRAAPAARRRPRAPVKGLILLISCKNENKRKQNSFHQLSNLPQSRRATREGRPVERSPEHDCVDLFVIGGGINGTGIARDAAGRGLSVTLAEMGDLGGATSSASTKLFHGGLRYLEYFEVRLVRESLAEREVLLRAMPHIAWPMRFVLPWHPDMRFESTTPAARLLGRVMPWLRGRRPAWMIRLGLFMYDTLGGRTILPGTTTLRLRGTAEGAPLQDAFETAFEYSDCWVEDSRLVVLNARDAEARGADIRVRTRVTAATRHDGLWTIHTEDTETGARHTHRARILVNAGGPWVAEILRGRLRINGPDGVRLVRGSHIVTRRLFDHNKCYFLQGADGRIIFAIPYEGDFTLIGTTDVEHADPDQPPECTQAERDYLLAFANRYFRRQLTADDIVHTYSGVRPLHDDGASSATAATRDYTITRDTTGGAPLLSVFGGKITTYRRLAESVMDEVARLRPGLPGRWTAGVPLPGGDFAVDGVGALIDRLRADHPFLTQAWAMRLVRAYGTDAWAVLAGARDAADLGHDFGATLTEREVAWLMRHEYARTADDVLWRRGKLGLRLDARAARGLGDWMADRRRGDARTAAE</sequence>
<reference evidence="10" key="1">
    <citation type="submission" date="2017-05" db="EMBL/GenBank/DDBJ databases">
        <authorList>
            <person name="Imhoff J.F."/>
            <person name="Rahn T."/>
            <person name="Kuenzel S."/>
            <person name="Neulinger S.C."/>
        </authorList>
    </citation>
    <scope>NUCLEOTIDE SEQUENCE</scope>
    <source>
        <strain evidence="10">LMG 28126</strain>
    </source>
</reference>
<gene>
    <name evidence="10" type="ORF">CCR87_10730</name>
</gene>
<feature type="region of interest" description="Disordered" evidence="7">
    <location>
        <begin position="95"/>
        <end position="122"/>
    </location>
</feature>
<evidence type="ECO:0000313" key="11">
    <source>
        <dbReference type="Proteomes" id="UP000706333"/>
    </source>
</evidence>
<protein>
    <recommendedName>
        <fullName evidence="6">Glycerol-3-phosphate dehydrogenase</fullName>
        <ecNumber evidence="6">1.1.5.3</ecNumber>
    </recommendedName>
</protein>
<dbReference type="NCBIfam" id="NF009906">
    <property type="entry name" value="PRK13369.1"/>
    <property type="match status" value="1"/>
</dbReference>
<dbReference type="SUPFAM" id="SSF51905">
    <property type="entry name" value="FAD/NAD(P)-binding domain"/>
    <property type="match status" value="1"/>
</dbReference>
<comment type="cofactor">
    <cofactor evidence="1 6">
        <name>FAD</name>
        <dbReference type="ChEBI" id="CHEBI:57692"/>
    </cofactor>
</comment>
<dbReference type="Gene3D" id="1.10.8.870">
    <property type="entry name" value="Alpha-glycerophosphate oxidase, cap domain"/>
    <property type="match status" value="1"/>
</dbReference>
<evidence type="ECO:0000256" key="6">
    <source>
        <dbReference type="RuleBase" id="RU361217"/>
    </source>
</evidence>
<evidence type="ECO:0000256" key="3">
    <source>
        <dbReference type="ARBA" id="ARBA00022630"/>
    </source>
</evidence>
<feature type="compositionally biased region" description="Low complexity" evidence="7">
    <location>
        <begin position="54"/>
        <end position="71"/>
    </location>
</feature>
<feature type="domain" description="FAD dependent oxidoreductase" evidence="8">
    <location>
        <begin position="129"/>
        <end position="506"/>
    </location>
</feature>
<evidence type="ECO:0000256" key="2">
    <source>
        <dbReference type="ARBA" id="ARBA00007330"/>
    </source>
</evidence>
<dbReference type="InterPro" id="IPR031656">
    <property type="entry name" value="DAO_C"/>
</dbReference>
<dbReference type="AlphaFoldDB" id="A0A934TML1"/>
<organism evidence="10 11">
    <name type="scientific">Rhodobaculum claviforme</name>
    <dbReference type="NCBI Taxonomy" id="1549854"/>
    <lineage>
        <taxon>Bacteria</taxon>
        <taxon>Pseudomonadati</taxon>
        <taxon>Pseudomonadota</taxon>
        <taxon>Alphaproteobacteria</taxon>
        <taxon>Rhodobacterales</taxon>
        <taxon>Paracoccaceae</taxon>
        <taxon>Rhodobaculum</taxon>
    </lineage>
</organism>
<dbReference type="PROSITE" id="PS00977">
    <property type="entry name" value="FAD_G3PDH_1"/>
    <property type="match status" value="1"/>
</dbReference>
<reference evidence="10" key="2">
    <citation type="journal article" date="2020" name="Microorganisms">
        <title>Osmotic Adaptation and Compatible Solute Biosynthesis of Phototrophic Bacteria as Revealed from Genome Analyses.</title>
        <authorList>
            <person name="Imhoff J.F."/>
            <person name="Rahn T."/>
            <person name="Kunzel S."/>
            <person name="Keller A."/>
            <person name="Neulinger S.C."/>
        </authorList>
    </citation>
    <scope>NUCLEOTIDE SEQUENCE</scope>
    <source>
        <strain evidence="10">LMG 28126</strain>
    </source>
</reference>
<dbReference type="Pfam" id="PF01266">
    <property type="entry name" value="DAO"/>
    <property type="match status" value="1"/>
</dbReference>
<comment type="catalytic activity">
    <reaction evidence="6">
        <text>a quinone + sn-glycerol 3-phosphate = dihydroxyacetone phosphate + a quinol</text>
        <dbReference type="Rhea" id="RHEA:18977"/>
        <dbReference type="ChEBI" id="CHEBI:24646"/>
        <dbReference type="ChEBI" id="CHEBI:57597"/>
        <dbReference type="ChEBI" id="CHEBI:57642"/>
        <dbReference type="ChEBI" id="CHEBI:132124"/>
        <dbReference type="EC" id="1.1.5.3"/>
    </reaction>
</comment>
<dbReference type="PANTHER" id="PTHR11985:SF15">
    <property type="entry name" value="GLYCEROL-3-PHOSPHATE DEHYDROGENASE, MITOCHONDRIAL"/>
    <property type="match status" value="1"/>
</dbReference>
<comment type="caution">
    <text evidence="10">The sequence shown here is derived from an EMBL/GenBank/DDBJ whole genome shotgun (WGS) entry which is preliminary data.</text>
</comment>
<dbReference type="InterPro" id="IPR006076">
    <property type="entry name" value="FAD-dep_OxRdtase"/>
</dbReference>
<dbReference type="InterPro" id="IPR000447">
    <property type="entry name" value="G3P_DH_FAD-dep"/>
</dbReference>
<keyword evidence="3 6" id="KW-0285">Flavoprotein</keyword>
<evidence type="ECO:0000256" key="1">
    <source>
        <dbReference type="ARBA" id="ARBA00001974"/>
    </source>
</evidence>
<dbReference type="EC" id="1.1.5.3" evidence="6"/>
<accession>A0A934TML1</accession>
<dbReference type="InterPro" id="IPR038299">
    <property type="entry name" value="DAO_C_sf"/>
</dbReference>
<feature type="compositionally biased region" description="Basic and acidic residues" evidence="7">
    <location>
        <begin position="112"/>
        <end position="122"/>
    </location>
</feature>
<keyword evidence="4" id="KW-0274">FAD</keyword>
<evidence type="ECO:0000256" key="7">
    <source>
        <dbReference type="SAM" id="MobiDB-lite"/>
    </source>
</evidence>
<evidence type="ECO:0000259" key="8">
    <source>
        <dbReference type="Pfam" id="PF01266"/>
    </source>
</evidence>
<dbReference type="GO" id="GO:0009331">
    <property type="term" value="C:glycerol-3-phosphate dehydrogenase (FAD) complex"/>
    <property type="evidence" value="ECO:0007669"/>
    <property type="project" value="UniProtKB-UniRule"/>
</dbReference>
<dbReference type="SUPFAM" id="SSF54373">
    <property type="entry name" value="FAD-linked reductases, C-terminal domain"/>
    <property type="match status" value="1"/>
</dbReference>
<feature type="compositionally biased region" description="Polar residues" evidence="7">
    <location>
        <begin position="99"/>
        <end position="110"/>
    </location>
</feature>
<feature type="domain" description="Alpha-glycerophosphate oxidase C-terminal" evidence="9">
    <location>
        <begin position="529"/>
        <end position="625"/>
    </location>
</feature>
<dbReference type="Proteomes" id="UP000706333">
    <property type="component" value="Unassembled WGS sequence"/>
</dbReference>
<evidence type="ECO:0000259" key="9">
    <source>
        <dbReference type="Pfam" id="PF16901"/>
    </source>
</evidence>
<name>A0A934TML1_9RHOB</name>
<keyword evidence="11" id="KW-1185">Reference proteome</keyword>
<evidence type="ECO:0000256" key="4">
    <source>
        <dbReference type="ARBA" id="ARBA00022827"/>
    </source>
</evidence>
<dbReference type="GO" id="GO:0004368">
    <property type="term" value="F:glycerol-3-phosphate dehydrogenase (quinone) activity"/>
    <property type="evidence" value="ECO:0007669"/>
    <property type="project" value="UniProtKB-EC"/>
</dbReference>
<dbReference type="Gene3D" id="3.50.50.60">
    <property type="entry name" value="FAD/NAD(P)-binding domain"/>
    <property type="match status" value="1"/>
</dbReference>
<dbReference type="PRINTS" id="PR01001">
    <property type="entry name" value="FADG3PDH"/>
</dbReference>
<dbReference type="PANTHER" id="PTHR11985">
    <property type="entry name" value="GLYCEROL-3-PHOSPHATE DEHYDROGENASE"/>
    <property type="match status" value="1"/>
</dbReference>
<dbReference type="PROSITE" id="PS00978">
    <property type="entry name" value="FAD_G3PDH_2"/>
    <property type="match status" value="1"/>
</dbReference>
<comment type="similarity">
    <text evidence="2 6">Belongs to the FAD-dependent glycerol-3-phosphate dehydrogenase family.</text>
</comment>
<evidence type="ECO:0000313" key="10">
    <source>
        <dbReference type="EMBL" id="MBK5927798.1"/>
    </source>
</evidence>
<proteinExistence type="inferred from homology"/>
<dbReference type="InterPro" id="IPR036188">
    <property type="entry name" value="FAD/NAD-bd_sf"/>
</dbReference>